<protein>
    <recommendedName>
        <fullName evidence="4">Colicin</fullName>
    </recommendedName>
</protein>
<evidence type="ECO:0008006" key="4">
    <source>
        <dbReference type="Google" id="ProtNLM"/>
    </source>
</evidence>
<accession>A0A1C3K2I4</accession>
<dbReference type="Proteomes" id="UP000078558">
    <property type="component" value="Chromosome I"/>
</dbReference>
<dbReference type="Pfam" id="PF26541">
    <property type="entry name" value="MafI2"/>
    <property type="match status" value="1"/>
</dbReference>
<dbReference type="AlphaFoldDB" id="A0A1C3K2I4"/>
<dbReference type="EMBL" id="LT907988">
    <property type="protein sequence ID" value="SOE52207.1"/>
    <property type="molecule type" value="Genomic_DNA"/>
</dbReference>
<dbReference type="OrthoDB" id="7854606at2"/>
<reference evidence="1 3" key="1">
    <citation type="submission" date="2016-06" db="EMBL/GenBank/DDBJ databases">
        <authorList>
            <person name="Kjaerup R.B."/>
            <person name="Dalgaard T.S."/>
            <person name="Juul-Madsen H.R."/>
        </authorList>
    </citation>
    <scope>NUCLEOTIDE SEQUENCE [LARGE SCALE GENOMIC DNA]</scope>
    <source>
        <strain evidence="1">Orrdi1</strain>
    </source>
</reference>
<evidence type="ECO:0000313" key="1">
    <source>
        <dbReference type="EMBL" id="SBT25644.1"/>
    </source>
</evidence>
<sequence>MKIPDWLLLALWRSMIGEVYSDIRAVAVSLSEERQLTIRYYLDREPTDFDWESLEVVATNLSAQIGTDKIAHVELECEFSDLPVGKLDFMDGVVYSRREYDMPQ</sequence>
<evidence type="ECO:0000313" key="3">
    <source>
        <dbReference type="Proteomes" id="UP000078558"/>
    </source>
</evidence>
<proteinExistence type="predicted"/>
<gene>
    <name evidence="1" type="ORF">ODI_01271</name>
    <name evidence="2" type="ORF">ODI_R3996</name>
</gene>
<keyword evidence="3" id="KW-1185">Reference proteome</keyword>
<name>A0A1C3K2I4_9BURK</name>
<reference evidence="2 3" key="2">
    <citation type="submission" date="2017-08" db="EMBL/GenBank/DDBJ databases">
        <authorList>
            <person name="de Groot N.N."/>
        </authorList>
    </citation>
    <scope>NUCLEOTIDE SEQUENCE [LARGE SCALE GENOMIC DNA]</scope>
    <source>
        <strain evidence="2">Orrdi1</strain>
    </source>
</reference>
<evidence type="ECO:0000313" key="2">
    <source>
        <dbReference type="EMBL" id="SOE52207.1"/>
    </source>
</evidence>
<organism evidence="1 3">
    <name type="scientific">Orrella dioscoreae</name>
    <dbReference type="NCBI Taxonomy" id="1851544"/>
    <lineage>
        <taxon>Bacteria</taxon>
        <taxon>Pseudomonadati</taxon>
        <taxon>Pseudomonadota</taxon>
        <taxon>Betaproteobacteria</taxon>
        <taxon>Burkholderiales</taxon>
        <taxon>Alcaligenaceae</taxon>
        <taxon>Orrella</taxon>
    </lineage>
</organism>
<dbReference type="RefSeq" id="WP_067753995.1">
    <property type="nucleotide sequence ID" value="NZ_LT907988.1"/>
</dbReference>
<dbReference type="EMBL" id="FLRC01000022">
    <property type="protein sequence ID" value="SBT25644.1"/>
    <property type="molecule type" value="Genomic_DNA"/>
</dbReference>
<dbReference type="InterPro" id="IPR058702">
    <property type="entry name" value="MafI2-like"/>
</dbReference>
<dbReference type="KEGG" id="odi:ODI_R3996"/>